<dbReference type="PANTHER" id="PTHR40132:SF1">
    <property type="entry name" value="PRE-MRNA-SPLICING FACTOR 38B"/>
    <property type="match status" value="1"/>
</dbReference>
<feature type="region of interest" description="Disordered" evidence="1">
    <location>
        <begin position="300"/>
        <end position="359"/>
    </location>
</feature>
<protein>
    <submittedName>
        <fullName evidence="2">BQ2448_8089 protein</fullName>
    </submittedName>
</protein>
<dbReference type="Proteomes" id="UP000198372">
    <property type="component" value="Unassembled WGS sequence"/>
</dbReference>
<dbReference type="AlphaFoldDB" id="A0A238FKY4"/>
<feature type="region of interest" description="Disordered" evidence="1">
    <location>
        <begin position="1"/>
        <end position="29"/>
    </location>
</feature>
<feature type="compositionally biased region" description="Low complexity" evidence="1">
    <location>
        <begin position="1"/>
        <end position="15"/>
    </location>
</feature>
<feature type="compositionally biased region" description="Basic and acidic residues" evidence="1">
    <location>
        <begin position="350"/>
        <end position="359"/>
    </location>
</feature>
<evidence type="ECO:0000313" key="3">
    <source>
        <dbReference type="Proteomes" id="UP000198372"/>
    </source>
</evidence>
<dbReference type="OrthoDB" id="2431475at2759"/>
<keyword evidence="3" id="KW-1185">Reference proteome</keyword>
<dbReference type="EMBL" id="FMSP01000021">
    <property type="protein sequence ID" value="SCV74450.1"/>
    <property type="molecule type" value="Genomic_DNA"/>
</dbReference>
<feature type="compositionally biased region" description="Basic and acidic residues" evidence="1">
    <location>
        <begin position="300"/>
        <end position="320"/>
    </location>
</feature>
<dbReference type="STRING" id="269621.A0A238FKY4"/>
<feature type="region of interest" description="Disordered" evidence="1">
    <location>
        <begin position="134"/>
        <end position="255"/>
    </location>
</feature>
<feature type="compositionally biased region" description="Low complexity" evidence="1">
    <location>
        <begin position="47"/>
        <end position="57"/>
    </location>
</feature>
<dbReference type="PANTHER" id="PTHR40132">
    <property type="entry name" value="PRE-MRNA-SPLICING FACTOR 38B"/>
    <property type="match status" value="1"/>
</dbReference>
<proteinExistence type="predicted"/>
<evidence type="ECO:0000313" key="2">
    <source>
        <dbReference type="EMBL" id="SCV74450.1"/>
    </source>
</evidence>
<feature type="region of interest" description="Disordered" evidence="1">
    <location>
        <begin position="45"/>
        <end position="67"/>
    </location>
</feature>
<accession>A0A238FKY4</accession>
<gene>
    <name evidence="2" type="ORF">BQ2448_8089</name>
</gene>
<name>A0A238FKY4_9BASI</name>
<reference evidence="3" key="1">
    <citation type="submission" date="2016-09" db="EMBL/GenBank/DDBJ databases">
        <authorList>
            <person name="Jeantristanb JTB J.-T."/>
            <person name="Ricardo R."/>
        </authorList>
    </citation>
    <scope>NUCLEOTIDE SEQUENCE [LARGE SCALE GENOMIC DNA]</scope>
</reference>
<organism evidence="2 3">
    <name type="scientific">Microbotryum intermedium</name>
    <dbReference type="NCBI Taxonomy" id="269621"/>
    <lineage>
        <taxon>Eukaryota</taxon>
        <taxon>Fungi</taxon>
        <taxon>Dikarya</taxon>
        <taxon>Basidiomycota</taxon>
        <taxon>Pucciniomycotina</taxon>
        <taxon>Microbotryomycetes</taxon>
        <taxon>Microbotryales</taxon>
        <taxon>Microbotryaceae</taxon>
        <taxon>Microbotryum</taxon>
    </lineage>
</organism>
<evidence type="ECO:0000256" key="1">
    <source>
        <dbReference type="SAM" id="MobiDB-lite"/>
    </source>
</evidence>
<sequence>MVPPFHASSSSSCSPPKKPHSVPPSSNASLSSIVSTLFQRTALKSPTTTTRTVPCTTLSNPLTSDDPYSDTSIVSLLLSEATRPTTPHQVLTRSDLEKEAIRRPNKRFLNGVLRDVEGYNRRVREVVQEGRIGAQQGDGVRWSERSLREEDEEERRRRRRRRREREEKERERERERGREEGNGPRHRSNRTSDQDDGKRVRSSRNRDEGREHRHQMETDQARDRSNPHRRHVEEKERNLDPTPSPTTVGAGVGVPSKMDKYFAPDYDPLFDVSIEKDLTDPTTRLVAPGPFDEWDTMLKNIKEKEERKKEEKRRGKEREKKERRRERRRRRGKGEGRRVGKRSTLGDAKGLMEVEYTKMGGTREWDRGKEYLS</sequence>
<feature type="compositionally biased region" description="Basic and acidic residues" evidence="1">
    <location>
        <begin position="190"/>
        <end position="239"/>
    </location>
</feature>
<feature type="compositionally biased region" description="Basic and acidic residues" evidence="1">
    <location>
        <begin position="164"/>
        <end position="183"/>
    </location>
</feature>
<feature type="compositionally biased region" description="Basic residues" evidence="1">
    <location>
        <begin position="321"/>
        <end position="332"/>
    </location>
</feature>